<dbReference type="AlphaFoldDB" id="A0AA38W7Z2"/>
<evidence type="ECO:0000313" key="2">
    <source>
        <dbReference type="EMBL" id="KAJ9542180.1"/>
    </source>
</evidence>
<evidence type="ECO:0000313" key="3">
    <source>
        <dbReference type="Proteomes" id="UP001172457"/>
    </source>
</evidence>
<gene>
    <name evidence="2" type="ORF">OSB04_028686</name>
</gene>
<feature type="compositionally biased region" description="Low complexity" evidence="1">
    <location>
        <begin position="413"/>
        <end position="423"/>
    </location>
</feature>
<protein>
    <submittedName>
        <fullName evidence="2">Uncharacterized protein</fullName>
    </submittedName>
</protein>
<name>A0AA38W7Z2_9ASTR</name>
<feature type="region of interest" description="Disordered" evidence="1">
    <location>
        <begin position="1"/>
        <end position="21"/>
    </location>
</feature>
<feature type="compositionally biased region" description="Basic and acidic residues" evidence="1">
    <location>
        <begin position="465"/>
        <end position="474"/>
    </location>
</feature>
<reference evidence="2" key="1">
    <citation type="submission" date="2023-03" db="EMBL/GenBank/DDBJ databases">
        <title>Chromosome-scale reference genome and RAD-based genetic map of yellow starthistle (Centaurea solstitialis) reveal putative structural variation and QTLs associated with invader traits.</title>
        <authorList>
            <person name="Reatini B."/>
            <person name="Cang F.A."/>
            <person name="Jiang Q."/>
            <person name="Mckibben M.T.W."/>
            <person name="Barker M.S."/>
            <person name="Rieseberg L.H."/>
            <person name="Dlugosch K.M."/>
        </authorList>
    </citation>
    <scope>NUCLEOTIDE SEQUENCE</scope>
    <source>
        <strain evidence="2">CAN-66</strain>
        <tissue evidence="2">Leaf</tissue>
    </source>
</reference>
<feature type="region of interest" description="Disordered" evidence="1">
    <location>
        <begin position="410"/>
        <end position="486"/>
    </location>
</feature>
<proteinExistence type="predicted"/>
<comment type="caution">
    <text evidence="2">The sequence shown here is derived from an EMBL/GenBank/DDBJ whole genome shotgun (WGS) entry which is preliminary data.</text>
</comment>
<evidence type="ECO:0000256" key="1">
    <source>
        <dbReference type="SAM" id="MobiDB-lite"/>
    </source>
</evidence>
<dbReference type="EMBL" id="JARYMX010000007">
    <property type="protein sequence ID" value="KAJ9542180.1"/>
    <property type="molecule type" value="Genomic_DNA"/>
</dbReference>
<accession>A0AA38W7Z2</accession>
<sequence>MPKMTTVPENESPDTNIPVAGTPSPIPDGFEEIPEIPQDPPVYSAVPYLKLPPQLLRRTFRHLRDHLKRLLSSLILLNLMQSLKNHLLESLFNGFHFCIIKNSAETNIEWDDVNEPISTAKITPTATDATLLTNTENPIVVEEVPLSNPTEEGSNLDVISFQGEDTEEENEESQNIDDNLTAYLSLGWKSNNFLAIIDLPPDKEHLAAARDFLLSCPLKIAFTISFSPNRELLSAFWVTAKVVVLKNSLGKDAECIQCRLPKNSKDSYCKEPSKDTIITWLDKLDIQWAVNEKTNEPIKNPSTIMKNMLNPVFGFIWAHFIQCLNGKVGSLDQAAIPTTVMVWAAINSKPLNYAKYVYDDMLTRKSIPAATPGYSHSTIGSKALQHDSTNIIVQLQDVLVTDGNVPLPVAPPTTASASTAAATDKSKKTSSKRRAPVIKPGLSLKRPAISSPPKAKKAKIWNPSKESHPSKDKSSGSGSLSNPPEVFEIEIQDIAAKKAAHQKITDAKAEAYQLEHDRQAQALKVT</sequence>
<dbReference type="Proteomes" id="UP001172457">
    <property type="component" value="Chromosome 7"/>
</dbReference>
<organism evidence="2 3">
    <name type="scientific">Centaurea solstitialis</name>
    <name type="common">yellow star-thistle</name>
    <dbReference type="NCBI Taxonomy" id="347529"/>
    <lineage>
        <taxon>Eukaryota</taxon>
        <taxon>Viridiplantae</taxon>
        <taxon>Streptophyta</taxon>
        <taxon>Embryophyta</taxon>
        <taxon>Tracheophyta</taxon>
        <taxon>Spermatophyta</taxon>
        <taxon>Magnoliopsida</taxon>
        <taxon>eudicotyledons</taxon>
        <taxon>Gunneridae</taxon>
        <taxon>Pentapetalae</taxon>
        <taxon>asterids</taxon>
        <taxon>campanulids</taxon>
        <taxon>Asterales</taxon>
        <taxon>Asteraceae</taxon>
        <taxon>Carduoideae</taxon>
        <taxon>Cardueae</taxon>
        <taxon>Centaureinae</taxon>
        <taxon>Centaurea</taxon>
    </lineage>
</organism>
<keyword evidence="3" id="KW-1185">Reference proteome</keyword>